<dbReference type="Proteomes" id="UP000051952">
    <property type="component" value="Unassembled WGS sequence"/>
</dbReference>
<dbReference type="SMART" id="SM00584">
    <property type="entry name" value="TLDc"/>
    <property type="match status" value="1"/>
</dbReference>
<proteinExistence type="predicted"/>
<evidence type="ECO:0000259" key="2">
    <source>
        <dbReference type="SMART" id="SM00584"/>
    </source>
</evidence>
<accession>A0A0S4JIE3</accession>
<dbReference type="OrthoDB" id="289228at2759"/>
<name>A0A0S4JIE3_BODSA</name>
<dbReference type="OMA" id="GAFCESD"/>
<keyword evidence="4" id="KW-1185">Reference proteome</keyword>
<evidence type="ECO:0000313" key="3">
    <source>
        <dbReference type="EMBL" id="CUG91223.1"/>
    </source>
</evidence>
<dbReference type="AlphaFoldDB" id="A0A0S4JIE3"/>
<feature type="domain" description="TLDc" evidence="2">
    <location>
        <begin position="65"/>
        <end position="279"/>
    </location>
</feature>
<feature type="region of interest" description="Disordered" evidence="1">
    <location>
        <begin position="154"/>
        <end position="174"/>
    </location>
</feature>
<protein>
    <recommendedName>
        <fullName evidence="2">TLDc domain-containing protein</fullName>
    </recommendedName>
</protein>
<dbReference type="Pfam" id="PF07534">
    <property type="entry name" value="TLD"/>
    <property type="match status" value="1"/>
</dbReference>
<gene>
    <name evidence="3" type="ORF">BSAL_30815</name>
</gene>
<evidence type="ECO:0000256" key="1">
    <source>
        <dbReference type="SAM" id="MobiDB-lite"/>
    </source>
</evidence>
<organism evidence="3 4">
    <name type="scientific">Bodo saltans</name>
    <name type="common">Flagellated protozoan</name>
    <dbReference type="NCBI Taxonomy" id="75058"/>
    <lineage>
        <taxon>Eukaryota</taxon>
        <taxon>Discoba</taxon>
        <taxon>Euglenozoa</taxon>
        <taxon>Kinetoplastea</taxon>
        <taxon>Metakinetoplastina</taxon>
        <taxon>Eubodonida</taxon>
        <taxon>Bodonidae</taxon>
        <taxon>Bodo</taxon>
    </lineage>
</organism>
<sequence length="346" mass="38074">MGAKHSSHHNSAHVHPSSDKAAPPHEQQPLEPQPSHEEIHYEPLLTPALLGFASDVDKKFRVIPEQATAAIHAAIPPSSNPSTMKHHDSWFLLYNSHIHGASFHRLVQLSDWYPGDSSTRCYEGDLLLKRGYNEASWTTVAQREKDAKSMAASNARAKRNGMADQVQGGRPTNQAGTFFGNERSFLFRCSEGDEGGAPTIFHSRPDVNANFMYLFDAHPDEDRVGIGMGGVPPSQFGWFLNRWLEEGACRGARCSTFHNPMLSATATWAVGGVEVYAIGADAVEELKTKEVFADGKTSGDTGASIRKGRTADKVILELNDTHHFYGDEARCREDDEDESDVNRCLA</sequence>
<dbReference type="InterPro" id="IPR006571">
    <property type="entry name" value="TLDc_dom"/>
</dbReference>
<evidence type="ECO:0000313" key="4">
    <source>
        <dbReference type="Proteomes" id="UP000051952"/>
    </source>
</evidence>
<reference evidence="4" key="1">
    <citation type="submission" date="2015-09" db="EMBL/GenBank/DDBJ databases">
        <authorList>
            <consortium name="Pathogen Informatics"/>
        </authorList>
    </citation>
    <scope>NUCLEOTIDE SEQUENCE [LARGE SCALE GENOMIC DNA]</scope>
    <source>
        <strain evidence="4">Lake Konstanz</strain>
    </source>
</reference>
<feature type="compositionally biased region" description="Basic residues" evidence="1">
    <location>
        <begin position="1"/>
        <end position="12"/>
    </location>
</feature>
<dbReference type="EMBL" id="CYKH01001901">
    <property type="protein sequence ID" value="CUG91223.1"/>
    <property type="molecule type" value="Genomic_DNA"/>
</dbReference>
<feature type="region of interest" description="Disordered" evidence="1">
    <location>
        <begin position="1"/>
        <end position="37"/>
    </location>
</feature>